<accession>A0A7U7JSZ9</accession>
<dbReference type="KEGG" id="suh:SAMSHR1132_05640"/>
<reference evidence="2 3" key="1">
    <citation type="submission" date="2015-04" db="EMBL/GenBank/DDBJ databases">
        <authorList>
            <person name="Cao L."/>
            <person name="Gao C.H."/>
        </authorList>
    </citation>
    <scope>NUCLEOTIDE SEQUENCE [LARGE SCALE GENOMIC DNA]</scope>
    <source>
        <strain evidence="2 3">SH3</strain>
    </source>
</reference>
<dbReference type="Pfam" id="PF07872">
    <property type="entry name" value="DUF1659"/>
    <property type="match status" value="1"/>
</dbReference>
<dbReference type="Proteomes" id="UP000236509">
    <property type="component" value="Unassembled WGS sequence"/>
</dbReference>
<dbReference type="GeneID" id="66838910"/>
<gene>
    <name evidence="2" type="ORF">BN1326_50121</name>
</gene>
<evidence type="ECO:0000313" key="2">
    <source>
        <dbReference type="EMBL" id="CRI23305.1"/>
    </source>
</evidence>
<dbReference type="EMBL" id="CVOU01000017">
    <property type="protein sequence ID" value="CRI23305.1"/>
    <property type="molecule type" value="Genomic_DNA"/>
</dbReference>
<sequence length="67" mass="7667">MSKTNHITIVLSMTKTDVNGKQIEYKRRFANISPEATNDQIKTFSKIIERLTGESYSNIEVIKSFSI</sequence>
<evidence type="ECO:0000259" key="1">
    <source>
        <dbReference type="Pfam" id="PF07872"/>
    </source>
</evidence>
<comment type="caution">
    <text evidence="2">The sequence shown here is derived from an EMBL/GenBank/DDBJ whole genome shotgun (WGS) entry which is preliminary data.</text>
</comment>
<name>A0A7U7JSZ9_9STAP</name>
<dbReference type="AlphaFoldDB" id="A0A7U7JSZ9"/>
<feature type="domain" description="DUF1659" evidence="1">
    <location>
        <begin position="8"/>
        <end position="67"/>
    </location>
</feature>
<evidence type="ECO:0000313" key="3">
    <source>
        <dbReference type="Proteomes" id="UP000236509"/>
    </source>
</evidence>
<organism evidence="2 3">
    <name type="scientific">Staphylococcus argenteus</name>
    <dbReference type="NCBI Taxonomy" id="985002"/>
    <lineage>
        <taxon>Bacteria</taxon>
        <taxon>Bacillati</taxon>
        <taxon>Bacillota</taxon>
        <taxon>Bacilli</taxon>
        <taxon>Bacillales</taxon>
        <taxon>Staphylococcaceae</taxon>
        <taxon>Staphylococcus</taxon>
    </lineage>
</organism>
<dbReference type="RefSeq" id="WP_000047746.1">
    <property type="nucleotide sequence ID" value="NC_016941.1"/>
</dbReference>
<dbReference type="InterPro" id="IPR012454">
    <property type="entry name" value="DUF1659"/>
</dbReference>
<protein>
    <recommendedName>
        <fullName evidence="1">DUF1659 domain-containing protein</fullName>
    </recommendedName>
</protein>
<proteinExistence type="predicted"/>
<keyword evidence="3" id="KW-1185">Reference proteome</keyword>